<keyword evidence="4 6" id="KW-1133">Transmembrane helix</keyword>
<keyword evidence="5 6" id="KW-0472">Membrane</keyword>
<evidence type="ECO:0000256" key="6">
    <source>
        <dbReference type="SAM" id="Phobius"/>
    </source>
</evidence>
<dbReference type="GO" id="GO:0005886">
    <property type="term" value="C:plasma membrane"/>
    <property type="evidence" value="ECO:0007669"/>
    <property type="project" value="UniProtKB-SubCell"/>
</dbReference>
<organism evidence="8">
    <name type="scientific">uncultured Acidimicrobiales bacterium</name>
    <dbReference type="NCBI Taxonomy" id="310071"/>
    <lineage>
        <taxon>Bacteria</taxon>
        <taxon>Bacillati</taxon>
        <taxon>Actinomycetota</taxon>
        <taxon>Acidimicrobiia</taxon>
        <taxon>Acidimicrobiales</taxon>
        <taxon>environmental samples</taxon>
    </lineage>
</organism>
<accession>A0A6J4HR21</accession>
<dbReference type="PANTHER" id="PTHR35007:SF3">
    <property type="entry name" value="POSSIBLE CONSERVED ALANINE RICH MEMBRANE PROTEIN"/>
    <property type="match status" value="1"/>
</dbReference>
<keyword evidence="2" id="KW-1003">Cell membrane</keyword>
<dbReference type="EMBL" id="CADCTB010000075">
    <property type="protein sequence ID" value="CAA9229604.1"/>
    <property type="molecule type" value="Genomic_DNA"/>
</dbReference>
<proteinExistence type="predicted"/>
<evidence type="ECO:0000256" key="5">
    <source>
        <dbReference type="ARBA" id="ARBA00023136"/>
    </source>
</evidence>
<protein>
    <recommendedName>
        <fullName evidence="7">Type II secretion system protein GspF domain-containing protein</fullName>
    </recommendedName>
</protein>
<dbReference type="PANTHER" id="PTHR35007">
    <property type="entry name" value="INTEGRAL MEMBRANE PROTEIN-RELATED"/>
    <property type="match status" value="1"/>
</dbReference>
<gene>
    <name evidence="8" type="ORF">AVDCRST_MAG10-1097</name>
</gene>
<sequence length="268" mass="28102">MSPTVAFIAWSAVVMAAAWRHRPAPARIRGLSPRTVAGGAGQPVRPSAGASLSLLVERLGVAVLRRSGRPVRQDTARRLGAALLAAAFTLPVLPPAAVPAALVAWSVPILRSRRGHRRRLAAIARDLPDVVDLLVLAVGAGLTVRLAVAAVARRSPGPLGAELAQAGHDADLGRRLADALDDIPERAGEATRPLVAALIASERYGAPLGASLERLAHEVRADRRRRAEEAARKVPVKLLFPLVSCTLPAFGLLTVAPLIASAVRSLRL</sequence>
<dbReference type="Pfam" id="PF00482">
    <property type="entry name" value="T2SSF"/>
    <property type="match status" value="1"/>
</dbReference>
<feature type="transmembrane region" description="Helical" evidence="6">
    <location>
        <begin position="79"/>
        <end position="110"/>
    </location>
</feature>
<dbReference type="AlphaFoldDB" id="A0A6J4HR21"/>
<evidence type="ECO:0000259" key="7">
    <source>
        <dbReference type="Pfam" id="PF00482"/>
    </source>
</evidence>
<reference evidence="8" key="1">
    <citation type="submission" date="2020-02" db="EMBL/GenBank/DDBJ databases">
        <authorList>
            <person name="Meier V. D."/>
        </authorList>
    </citation>
    <scope>NUCLEOTIDE SEQUENCE</scope>
    <source>
        <strain evidence="8">AVDCRST_MAG10</strain>
    </source>
</reference>
<evidence type="ECO:0000313" key="8">
    <source>
        <dbReference type="EMBL" id="CAA9229604.1"/>
    </source>
</evidence>
<evidence type="ECO:0000256" key="2">
    <source>
        <dbReference type="ARBA" id="ARBA00022475"/>
    </source>
</evidence>
<feature type="transmembrane region" description="Helical" evidence="6">
    <location>
        <begin position="238"/>
        <end position="263"/>
    </location>
</feature>
<evidence type="ECO:0000256" key="4">
    <source>
        <dbReference type="ARBA" id="ARBA00022989"/>
    </source>
</evidence>
<feature type="domain" description="Type II secretion system protein GspF" evidence="7">
    <location>
        <begin position="132"/>
        <end position="253"/>
    </location>
</feature>
<evidence type="ECO:0000256" key="3">
    <source>
        <dbReference type="ARBA" id="ARBA00022692"/>
    </source>
</evidence>
<comment type="subcellular location">
    <subcellularLocation>
        <location evidence="1">Cell membrane</location>
        <topology evidence="1">Multi-pass membrane protein</topology>
    </subcellularLocation>
</comment>
<keyword evidence="3 6" id="KW-0812">Transmembrane</keyword>
<dbReference type="InterPro" id="IPR018076">
    <property type="entry name" value="T2SS_GspF_dom"/>
</dbReference>
<name>A0A6J4HR21_9ACTN</name>
<evidence type="ECO:0000256" key="1">
    <source>
        <dbReference type="ARBA" id="ARBA00004651"/>
    </source>
</evidence>